<feature type="region of interest" description="Disordered" evidence="1">
    <location>
        <begin position="35"/>
        <end position="61"/>
    </location>
</feature>
<organism evidence="2 3">
    <name type="scientific">Pseudomonas syringae pv. actinidiae</name>
    <dbReference type="NCBI Taxonomy" id="103796"/>
    <lineage>
        <taxon>Bacteria</taxon>
        <taxon>Pseudomonadati</taxon>
        <taxon>Pseudomonadota</taxon>
        <taxon>Gammaproteobacteria</taxon>
        <taxon>Pseudomonadales</taxon>
        <taxon>Pseudomonadaceae</taxon>
        <taxon>Pseudomonas</taxon>
        <taxon>Pseudomonas syringae</taxon>
    </lineage>
</organism>
<gene>
    <name evidence="2" type="ORF">KPSA3_07420</name>
</gene>
<dbReference type="AlphaFoldDB" id="A0AAN4TQG3"/>
<sequence length="111" mass="12203">MGLSRPLRSISGYADLEMLCYNKFRLSNAFLPSDPPFHDQPSFPTPSSSHNALPAGQQRGLRKRFRTGRACSVHDKSCGSAASARTSRFRYQCRFSPAIDGVADSGKHQLA</sequence>
<evidence type="ECO:0000313" key="3">
    <source>
        <dbReference type="Proteomes" id="UP000248291"/>
    </source>
</evidence>
<dbReference type="Proteomes" id="UP000248291">
    <property type="component" value="Unassembled WGS sequence"/>
</dbReference>
<comment type="caution">
    <text evidence="2">The sequence shown here is derived from an EMBL/GenBank/DDBJ whole genome shotgun (WGS) entry which is preliminary data.</text>
</comment>
<proteinExistence type="predicted"/>
<protein>
    <submittedName>
        <fullName evidence="2">DNA polymerase III</fullName>
    </submittedName>
</protein>
<evidence type="ECO:0000256" key="1">
    <source>
        <dbReference type="SAM" id="MobiDB-lite"/>
    </source>
</evidence>
<name>A0AAN4TQG3_PSESF</name>
<accession>A0AAN4TQG3</accession>
<reference evidence="2 3" key="1">
    <citation type="submission" date="2018-04" db="EMBL/GenBank/DDBJ databases">
        <title>Draft genome sequence of Pseudomonas syringae pv. actinidiae biovar 3 strains isolated from kiwifruit in Kagawa prefecture.</title>
        <authorList>
            <person name="Tabuchi M."/>
            <person name="Saito M."/>
            <person name="Fujiwara S."/>
            <person name="Sasa N."/>
            <person name="Akimitsu K."/>
            <person name="Gomi K."/>
            <person name="Konishi-Sugita S."/>
            <person name="Hamano K."/>
            <person name="Kataoka I."/>
        </authorList>
    </citation>
    <scope>NUCLEOTIDE SEQUENCE [LARGE SCALE GENOMIC DNA]</scope>
    <source>
        <strain evidence="2 3">MAFF212211</strain>
    </source>
</reference>
<dbReference type="EMBL" id="BGKA01000289">
    <property type="protein sequence ID" value="GBH21374.1"/>
    <property type="molecule type" value="Genomic_DNA"/>
</dbReference>
<evidence type="ECO:0000313" key="2">
    <source>
        <dbReference type="EMBL" id="GBH21374.1"/>
    </source>
</evidence>